<accession>A0A219B899</accession>
<gene>
    <name evidence="1" type="ORF">B5C34_11530</name>
</gene>
<dbReference type="EMBL" id="NFZT01000001">
    <property type="protein sequence ID" value="OWV34029.1"/>
    <property type="molecule type" value="Genomic_DNA"/>
</dbReference>
<evidence type="ECO:0000313" key="2">
    <source>
        <dbReference type="Proteomes" id="UP000198462"/>
    </source>
</evidence>
<proteinExistence type="predicted"/>
<evidence type="ECO:0000313" key="1">
    <source>
        <dbReference type="EMBL" id="OWV34029.1"/>
    </source>
</evidence>
<name>A0A219B899_9SPHN</name>
<dbReference type="AlphaFoldDB" id="A0A219B899"/>
<reference evidence="2" key="1">
    <citation type="submission" date="2017-05" db="EMBL/GenBank/DDBJ databases">
        <authorList>
            <person name="Lin X."/>
        </authorList>
    </citation>
    <scope>NUCLEOTIDE SEQUENCE [LARGE SCALE GENOMIC DNA]</scope>
    <source>
        <strain evidence="2">JLT2012</strain>
    </source>
</reference>
<dbReference type="Proteomes" id="UP000198462">
    <property type="component" value="Unassembled WGS sequence"/>
</dbReference>
<evidence type="ECO:0008006" key="3">
    <source>
        <dbReference type="Google" id="ProtNLM"/>
    </source>
</evidence>
<dbReference type="PROSITE" id="PS51257">
    <property type="entry name" value="PROKAR_LIPOPROTEIN"/>
    <property type="match status" value="1"/>
</dbReference>
<comment type="caution">
    <text evidence="1">The sequence shown here is derived from an EMBL/GenBank/DDBJ whole genome shotgun (WGS) entry which is preliminary data.</text>
</comment>
<protein>
    <recommendedName>
        <fullName evidence="3">Lipoprotein</fullName>
    </recommendedName>
</protein>
<sequence length="103" mass="10985">MRAIVLLIPLVAMGCDRVPNAFEVQAAGAVSAELTLCGQSTELTQTREKFAGSVPIRCEGDGVIKVSFPNRQAVNCKVGYVTPAAVQRFKFKVENGQCGSTHT</sequence>
<organism evidence="1 2">
    <name type="scientific">Pacificimonas flava</name>
    <dbReference type="NCBI Taxonomy" id="1234595"/>
    <lineage>
        <taxon>Bacteria</taxon>
        <taxon>Pseudomonadati</taxon>
        <taxon>Pseudomonadota</taxon>
        <taxon>Alphaproteobacteria</taxon>
        <taxon>Sphingomonadales</taxon>
        <taxon>Sphingosinicellaceae</taxon>
        <taxon>Pacificimonas</taxon>
    </lineage>
</organism>
<keyword evidence="2" id="KW-1185">Reference proteome</keyword>